<dbReference type="GO" id="GO:0043565">
    <property type="term" value="F:sequence-specific DNA binding"/>
    <property type="evidence" value="ECO:0007669"/>
    <property type="project" value="InterPro"/>
</dbReference>
<dbReference type="InterPro" id="IPR036217">
    <property type="entry name" value="MethylDNA_cys_MeTrfase_DNAb"/>
</dbReference>
<dbReference type="InterPro" id="IPR023546">
    <property type="entry name" value="MGMT"/>
</dbReference>
<feature type="active site" description="Nucleophile; methyl group acceptor" evidence="10">
    <location>
        <position position="317"/>
    </location>
</feature>
<dbReference type="SMART" id="SM00342">
    <property type="entry name" value="HTH_ARAC"/>
    <property type="match status" value="1"/>
</dbReference>
<dbReference type="PROSITE" id="PS00374">
    <property type="entry name" value="MGMT"/>
    <property type="match status" value="1"/>
</dbReference>
<keyword evidence="5 10" id="KW-0808">Transferase</keyword>
<feature type="binding site" evidence="12">
    <location>
        <position position="71"/>
    </location>
    <ligand>
        <name>Zn(2+)</name>
        <dbReference type="ChEBI" id="CHEBI:29105"/>
    </ligand>
</feature>
<sequence length="348" mass="37969">MLFTLPDDNTLYDALLARDPSYEGRAFVGVRSTGIFCRLTCPARKPLRENCEFFDSTTACAAAGYRPCKRCHPIGTSAAADPVIARLLDALDTDPDRKWAETDIAAMGLDTSTVRRLFRRHFGMTFIQMARQRRLRIATGTIARGGKVIEAQLDAGYDSPTAFRKSFAAMLGVAPSDMQTESNLKVDFIDTPLGPMIAIADDNALRMLEFPDRKALATNLKRLAKTASLSFGRTAIADQTETELCEYFAGTRAQFTVPLAADYGTSFQRSVWTALRDIPAGHTVSYGALADTINNPTAVRAVAAANGANQIALIIPCHRVIGADGTLTGYAGGLWRKQRLIEIETQYQ</sequence>
<comment type="subcellular location">
    <subcellularLocation>
        <location evidence="10">Cytoplasm</location>
    </subcellularLocation>
</comment>
<dbReference type="CDD" id="cd06445">
    <property type="entry name" value="ATase"/>
    <property type="match status" value="1"/>
</dbReference>
<evidence type="ECO:0000256" key="8">
    <source>
        <dbReference type="ARBA" id="ARBA00023204"/>
    </source>
</evidence>
<dbReference type="Gene3D" id="3.30.160.70">
    <property type="entry name" value="Methylated DNA-protein cysteine methyltransferase domain"/>
    <property type="match status" value="1"/>
</dbReference>
<dbReference type="Pfam" id="PF01035">
    <property type="entry name" value="DNA_binding_1"/>
    <property type="match status" value="1"/>
</dbReference>
<dbReference type="Gene3D" id="3.40.10.10">
    <property type="entry name" value="DNA Methylphosphotriester Repair Domain"/>
    <property type="match status" value="1"/>
</dbReference>
<evidence type="ECO:0000256" key="10">
    <source>
        <dbReference type="HAMAP-Rule" id="MF_00772"/>
    </source>
</evidence>
<dbReference type="GO" id="GO:0008270">
    <property type="term" value="F:zinc ion binding"/>
    <property type="evidence" value="ECO:0007669"/>
    <property type="project" value="InterPro"/>
</dbReference>
<keyword evidence="8 10" id="KW-0234">DNA repair</keyword>
<keyword evidence="3 10" id="KW-0963">Cytoplasm</keyword>
<accession>A0A251WXN8</accession>
<dbReference type="InterPro" id="IPR014048">
    <property type="entry name" value="MethylDNA_cys_MeTrfase_DNA-bd"/>
</dbReference>
<feature type="active site" description="Nucleophile; methyl group acceptor from methylphosphotriester" evidence="11">
    <location>
        <position position="37"/>
    </location>
</feature>
<evidence type="ECO:0000259" key="13">
    <source>
        <dbReference type="PROSITE" id="PS01124"/>
    </source>
</evidence>
<dbReference type="GO" id="GO:0003700">
    <property type="term" value="F:DNA-binding transcription factor activity"/>
    <property type="evidence" value="ECO:0007669"/>
    <property type="project" value="InterPro"/>
</dbReference>
<dbReference type="NCBIfam" id="TIGR00589">
    <property type="entry name" value="ogt"/>
    <property type="match status" value="1"/>
</dbReference>
<dbReference type="InterPro" id="IPR016221">
    <property type="entry name" value="Bifunct_regulatory_prot_Ada"/>
</dbReference>
<evidence type="ECO:0000256" key="12">
    <source>
        <dbReference type="PIRSR" id="PIRSR000409-3"/>
    </source>
</evidence>
<dbReference type="Pfam" id="PF12833">
    <property type="entry name" value="HTH_18"/>
    <property type="match status" value="1"/>
</dbReference>
<feature type="binding site" evidence="12">
    <location>
        <position position="37"/>
    </location>
    <ligand>
        <name>Zn(2+)</name>
        <dbReference type="ChEBI" id="CHEBI:29105"/>
    </ligand>
</feature>
<comment type="catalytic activity">
    <reaction evidence="1 10">
        <text>a 4-O-methyl-thymidine in DNA + L-cysteinyl-[protein] = a thymidine in DNA + S-methyl-L-cysteinyl-[protein]</text>
        <dbReference type="Rhea" id="RHEA:53428"/>
        <dbReference type="Rhea" id="RHEA-COMP:10131"/>
        <dbReference type="Rhea" id="RHEA-COMP:10132"/>
        <dbReference type="Rhea" id="RHEA-COMP:13555"/>
        <dbReference type="Rhea" id="RHEA-COMP:13556"/>
        <dbReference type="ChEBI" id="CHEBI:29950"/>
        <dbReference type="ChEBI" id="CHEBI:82612"/>
        <dbReference type="ChEBI" id="CHEBI:137386"/>
        <dbReference type="ChEBI" id="CHEBI:137387"/>
        <dbReference type="EC" id="2.1.1.63"/>
    </reaction>
</comment>
<evidence type="ECO:0000313" key="14">
    <source>
        <dbReference type="EMBL" id="OUD09142.1"/>
    </source>
</evidence>
<keyword evidence="12" id="KW-0862">Zinc</keyword>
<keyword evidence="4 10" id="KW-0489">Methyltransferase</keyword>
<dbReference type="SUPFAM" id="SSF57884">
    <property type="entry name" value="Ada DNA repair protein, N-terminal domain (N-Ada 10)"/>
    <property type="match status" value="1"/>
</dbReference>
<gene>
    <name evidence="14" type="ORF">BVC71_10580</name>
</gene>
<dbReference type="SUPFAM" id="SSF53155">
    <property type="entry name" value="Methylated DNA-protein cysteine methyltransferase domain"/>
    <property type="match status" value="1"/>
</dbReference>
<dbReference type="PANTHER" id="PTHR10815:SF5">
    <property type="entry name" value="METHYLATED-DNA--PROTEIN-CYSTEINE METHYLTRANSFERASE"/>
    <property type="match status" value="1"/>
</dbReference>
<evidence type="ECO:0000256" key="5">
    <source>
        <dbReference type="ARBA" id="ARBA00022679"/>
    </source>
</evidence>
<dbReference type="InterPro" id="IPR036388">
    <property type="entry name" value="WH-like_DNA-bd_sf"/>
</dbReference>
<comment type="cofactor">
    <cofactor evidence="12">
        <name>Zn(2+)</name>
        <dbReference type="ChEBI" id="CHEBI:29105"/>
    </cofactor>
    <text evidence="12">Binds 1 zinc ion per subunit.</text>
</comment>
<dbReference type="InterPro" id="IPR036631">
    <property type="entry name" value="MGMT_N_sf"/>
</dbReference>
<organism evidence="14 15">
    <name type="scientific">Marivivens niveibacter</name>
    <dbReference type="NCBI Taxonomy" id="1930667"/>
    <lineage>
        <taxon>Bacteria</taxon>
        <taxon>Pseudomonadati</taxon>
        <taxon>Pseudomonadota</taxon>
        <taxon>Alphaproteobacteria</taxon>
        <taxon>Rhodobacterales</taxon>
        <taxon>Paracoccaceae</taxon>
        <taxon>Marivivens group</taxon>
        <taxon>Marivivens</taxon>
    </lineage>
</organism>
<dbReference type="RefSeq" id="WP_086451621.1">
    <property type="nucleotide sequence ID" value="NZ_MSPP01000003.1"/>
</dbReference>
<evidence type="ECO:0000256" key="7">
    <source>
        <dbReference type="ARBA" id="ARBA00023159"/>
    </source>
</evidence>
<dbReference type="AlphaFoldDB" id="A0A251WXN8"/>
<dbReference type="GO" id="GO:0005737">
    <property type="term" value="C:cytoplasm"/>
    <property type="evidence" value="ECO:0007669"/>
    <property type="project" value="UniProtKB-SubCell"/>
</dbReference>
<name>A0A251WXN8_9RHOB</name>
<dbReference type="HAMAP" id="MF_00772">
    <property type="entry name" value="OGT"/>
    <property type="match status" value="1"/>
</dbReference>
<dbReference type="Proteomes" id="UP000194664">
    <property type="component" value="Unassembled WGS sequence"/>
</dbReference>
<dbReference type="InterPro" id="IPR018060">
    <property type="entry name" value="HTH_AraC"/>
</dbReference>
<evidence type="ECO:0000256" key="9">
    <source>
        <dbReference type="ARBA" id="ARBA00049348"/>
    </source>
</evidence>
<dbReference type="FunFam" id="1.10.10.10:FF:000214">
    <property type="entry name" value="Methylated-DNA--protein-cysteine methyltransferase"/>
    <property type="match status" value="1"/>
</dbReference>
<comment type="caution">
    <text evidence="14">The sequence shown here is derived from an EMBL/GenBank/DDBJ whole genome shotgun (WGS) entry which is preliminary data.</text>
</comment>
<feature type="domain" description="HTH araC/xylS-type" evidence="13">
    <location>
        <begin position="107"/>
        <end position="181"/>
    </location>
</feature>
<proteinExistence type="inferred from homology"/>
<evidence type="ECO:0000313" key="15">
    <source>
        <dbReference type="Proteomes" id="UP000194664"/>
    </source>
</evidence>
<dbReference type="PIRSF" id="PIRSF000409">
    <property type="entry name" value="Ada"/>
    <property type="match status" value="1"/>
</dbReference>
<evidence type="ECO:0000256" key="11">
    <source>
        <dbReference type="PIRSR" id="PIRSR000409-1"/>
    </source>
</evidence>
<dbReference type="Pfam" id="PF02870">
    <property type="entry name" value="Methyltransf_1N"/>
    <property type="match status" value="1"/>
</dbReference>
<dbReference type="Pfam" id="PF02805">
    <property type="entry name" value="Ada_Zn_binding"/>
    <property type="match status" value="1"/>
</dbReference>
<keyword evidence="7" id="KW-0010">Activator</keyword>
<dbReference type="EMBL" id="MSPP01000003">
    <property type="protein sequence ID" value="OUD09142.1"/>
    <property type="molecule type" value="Genomic_DNA"/>
</dbReference>
<feature type="binding site" evidence="12">
    <location>
        <position position="68"/>
    </location>
    <ligand>
        <name>Zn(2+)</name>
        <dbReference type="ChEBI" id="CHEBI:29105"/>
    </ligand>
</feature>
<feature type="active site" description="Nucleophile; methyl group acceptor from either O6-methylguanine or O4-methylthymine" evidence="11">
    <location>
        <position position="317"/>
    </location>
</feature>
<comment type="miscellaneous">
    <text evidence="10">This enzyme catalyzes only one turnover and therefore is not strictly catalytic. According to one definition, an enzyme is a biocatalyst that acts repeatedly and over many reaction cycles.</text>
</comment>
<dbReference type="Gene3D" id="1.10.10.60">
    <property type="entry name" value="Homeodomain-like"/>
    <property type="match status" value="1"/>
</dbReference>
<dbReference type="EC" id="2.1.1.63" evidence="10"/>
<dbReference type="GO" id="GO:0006307">
    <property type="term" value="P:DNA alkylation repair"/>
    <property type="evidence" value="ECO:0007669"/>
    <property type="project" value="UniProtKB-UniRule"/>
</dbReference>
<dbReference type="GO" id="GO:0003908">
    <property type="term" value="F:methylated-DNA-[protein]-cysteine S-methyltransferase activity"/>
    <property type="evidence" value="ECO:0007669"/>
    <property type="project" value="UniProtKB-UniRule"/>
</dbReference>
<comment type="function">
    <text evidence="10">Involved in the cellular defense against the biological effects of O6-methylguanine (O6-MeG) and O4-methylthymine (O4-MeT) in DNA. Repairs the methylated nucleobase in DNA by stoichiometrically transferring the methyl group to a cysteine residue in the enzyme. This is a suicide reaction: the enzyme is irreversibly inactivated.</text>
</comment>
<evidence type="ECO:0000256" key="2">
    <source>
        <dbReference type="ARBA" id="ARBA00008711"/>
    </source>
</evidence>
<comment type="similarity">
    <text evidence="2 10">Belongs to the MGMT family.</text>
</comment>
<dbReference type="InterPro" id="IPR008332">
    <property type="entry name" value="MethylG_MeTrfase_N"/>
</dbReference>
<dbReference type="InterPro" id="IPR035451">
    <property type="entry name" value="Ada-like_dom_sf"/>
</dbReference>
<dbReference type="InterPro" id="IPR004026">
    <property type="entry name" value="Ada_DNA_repair_Zn-bd"/>
</dbReference>
<dbReference type="PROSITE" id="PS01124">
    <property type="entry name" value="HTH_ARAC_FAMILY_2"/>
    <property type="match status" value="1"/>
</dbReference>
<evidence type="ECO:0000256" key="3">
    <source>
        <dbReference type="ARBA" id="ARBA00022490"/>
    </source>
</evidence>
<evidence type="ECO:0000256" key="6">
    <source>
        <dbReference type="ARBA" id="ARBA00022763"/>
    </source>
</evidence>
<dbReference type="OrthoDB" id="9802228at2"/>
<feature type="binding site" evidence="12">
    <location>
        <position position="41"/>
    </location>
    <ligand>
        <name>Zn(2+)</name>
        <dbReference type="ChEBI" id="CHEBI:29105"/>
    </ligand>
</feature>
<dbReference type="GO" id="GO:0032259">
    <property type="term" value="P:methylation"/>
    <property type="evidence" value="ECO:0007669"/>
    <property type="project" value="UniProtKB-KW"/>
</dbReference>
<evidence type="ECO:0000256" key="1">
    <source>
        <dbReference type="ARBA" id="ARBA00001286"/>
    </source>
</evidence>
<evidence type="ECO:0000256" key="4">
    <source>
        <dbReference type="ARBA" id="ARBA00022603"/>
    </source>
</evidence>
<keyword evidence="12" id="KW-0479">Metal-binding</keyword>
<dbReference type="PANTHER" id="PTHR10815">
    <property type="entry name" value="METHYLATED-DNA--PROTEIN-CYSTEINE METHYLTRANSFERASE"/>
    <property type="match status" value="1"/>
</dbReference>
<dbReference type="Gene3D" id="1.10.10.10">
    <property type="entry name" value="Winged helix-like DNA-binding domain superfamily/Winged helix DNA-binding domain"/>
    <property type="match status" value="1"/>
</dbReference>
<keyword evidence="15" id="KW-1185">Reference proteome</keyword>
<dbReference type="InterPro" id="IPR001497">
    <property type="entry name" value="MethylDNA_cys_MeTrfase_AS"/>
</dbReference>
<protein>
    <recommendedName>
        <fullName evidence="10">Methylated-DNA--protein-cysteine methyltransferase</fullName>
        <ecNumber evidence="10">2.1.1.63</ecNumber>
    </recommendedName>
    <alternativeName>
        <fullName evidence="10">6-O-methylguanine-DNA methyltransferase</fullName>
        <shortName evidence="10">MGMT</shortName>
    </alternativeName>
    <alternativeName>
        <fullName evidence="10">O-6-methylguanine-DNA-alkyltransferase</fullName>
    </alternativeName>
</protein>
<comment type="catalytic activity">
    <reaction evidence="9 10">
        <text>a 6-O-methyl-2'-deoxyguanosine in DNA + L-cysteinyl-[protein] = S-methyl-L-cysteinyl-[protein] + a 2'-deoxyguanosine in DNA</text>
        <dbReference type="Rhea" id="RHEA:24000"/>
        <dbReference type="Rhea" id="RHEA-COMP:10131"/>
        <dbReference type="Rhea" id="RHEA-COMP:10132"/>
        <dbReference type="Rhea" id="RHEA-COMP:11367"/>
        <dbReference type="Rhea" id="RHEA-COMP:11368"/>
        <dbReference type="ChEBI" id="CHEBI:29950"/>
        <dbReference type="ChEBI" id="CHEBI:82612"/>
        <dbReference type="ChEBI" id="CHEBI:85445"/>
        <dbReference type="ChEBI" id="CHEBI:85448"/>
        <dbReference type="EC" id="2.1.1.63"/>
    </reaction>
</comment>
<keyword evidence="6 10" id="KW-0227">DNA damage</keyword>
<reference evidence="14 15" key="1">
    <citation type="submission" date="2016-12" db="EMBL/GenBank/DDBJ databases">
        <title>The draft genome sequence of HSLHS2.</title>
        <authorList>
            <person name="Hu D."/>
            <person name="Wang L."/>
            <person name="Shao Z."/>
        </authorList>
    </citation>
    <scope>NUCLEOTIDE SEQUENCE [LARGE SCALE GENOMIC DNA]</scope>
    <source>
        <strain evidence="14">MCCC 1A06712</strain>
    </source>
</reference>
<dbReference type="SUPFAM" id="SSF46767">
    <property type="entry name" value="Methylated DNA-protein cysteine methyltransferase, C-terminal domain"/>
    <property type="match status" value="1"/>
</dbReference>